<feature type="compositionally biased region" description="Acidic residues" evidence="1">
    <location>
        <begin position="276"/>
        <end position="295"/>
    </location>
</feature>
<reference evidence="2 3" key="1">
    <citation type="journal article" date="2016" name="Mol. Biol. Evol.">
        <title>Comparative Genomics of Early-Diverging Mushroom-Forming Fungi Provides Insights into the Origins of Lignocellulose Decay Capabilities.</title>
        <authorList>
            <person name="Nagy L.G."/>
            <person name="Riley R."/>
            <person name="Tritt A."/>
            <person name="Adam C."/>
            <person name="Daum C."/>
            <person name="Floudas D."/>
            <person name="Sun H."/>
            <person name="Yadav J.S."/>
            <person name="Pangilinan J."/>
            <person name="Larsson K.H."/>
            <person name="Matsuura K."/>
            <person name="Barry K."/>
            <person name="Labutti K."/>
            <person name="Kuo R."/>
            <person name="Ohm R.A."/>
            <person name="Bhattacharya S.S."/>
            <person name="Shirouzu T."/>
            <person name="Yoshinaga Y."/>
            <person name="Martin F.M."/>
            <person name="Grigoriev I.V."/>
            <person name="Hibbett D.S."/>
        </authorList>
    </citation>
    <scope>NUCLEOTIDE SEQUENCE [LARGE SCALE GENOMIC DNA]</scope>
    <source>
        <strain evidence="2 3">HHB12029</strain>
    </source>
</reference>
<evidence type="ECO:0000313" key="2">
    <source>
        <dbReference type="EMBL" id="KZW01669.1"/>
    </source>
</evidence>
<feature type="region of interest" description="Disordered" evidence="1">
    <location>
        <begin position="33"/>
        <end position="71"/>
    </location>
</feature>
<evidence type="ECO:0000313" key="3">
    <source>
        <dbReference type="Proteomes" id="UP000077266"/>
    </source>
</evidence>
<dbReference type="AlphaFoldDB" id="A0A165P5F1"/>
<organism evidence="2 3">
    <name type="scientific">Exidia glandulosa HHB12029</name>
    <dbReference type="NCBI Taxonomy" id="1314781"/>
    <lineage>
        <taxon>Eukaryota</taxon>
        <taxon>Fungi</taxon>
        <taxon>Dikarya</taxon>
        <taxon>Basidiomycota</taxon>
        <taxon>Agaricomycotina</taxon>
        <taxon>Agaricomycetes</taxon>
        <taxon>Auriculariales</taxon>
        <taxon>Exidiaceae</taxon>
        <taxon>Exidia</taxon>
    </lineage>
</organism>
<dbReference type="InParanoid" id="A0A165P5F1"/>
<feature type="region of interest" description="Disordered" evidence="1">
    <location>
        <begin position="275"/>
        <end position="295"/>
    </location>
</feature>
<proteinExistence type="predicted"/>
<protein>
    <submittedName>
        <fullName evidence="2">Uncharacterized protein</fullName>
    </submittedName>
</protein>
<accession>A0A165P5F1</accession>
<gene>
    <name evidence="2" type="ORF">EXIGLDRAFT_744993</name>
</gene>
<dbReference type="EMBL" id="KV425892">
    <property type="protein sequence ID" value="KZW01669.1"/>
    <property type="molecule type" value="Genomic_DNA"/>
</dbReference>
<evidence type="ECO:0000256" key="1">
    <source>
        <dbReference type="SAM" id="MobiDB-lite"/>
    </source>
</evidence>
<keyword evidence="3" id="KW-1185">Reference proteome</keyword>
<sequence length="295" mass="31328">MLCLAPAALQRLSGCSGLSLDAVTQTLAPRIRKVHEGRHTQKNADVGLHVGVGPQDTSSSGKPPPQLHPGRQVQANQTVMIVPHVPILRPVQSLSTQTKAPTPVLVERNGPQAGAVSADGACSFFIPHRILPSTPTVTQPGPAGPPYVGEPCAAMADLDTAEVVAATRAVLQTESKDMSVWDLTLRELRELVEQELGVERGSLKKQPFRGTVKVAAVESFDGLRAKFGLRGFKGDLGQCDACGSWVKLPNLAAHAEKRCKALEKKEDGRYWAYVAEDGDSGDSGDFGDGEGENDV</sequence>
<dbReference type="Proteomes" id="UP000077266">
    <property type="component" value="Unassembled WGS sequence"/>
</dbReference>
<name>A0A165P5F1_EXIGL</name>